<accession>A0A2V5HJ56</accession>
<gene>
    <name evidence="2" type="ORF">BO99DRAFT_349958</name>
</gene>
<dbReference type="OMA" id="NTRFEEC"/>
<evidence type="ECO:0000313" key="3">
    <source>
        <dbReference type="Proteomes" id="UP000249829"/>
    </source>
</evidence>
<protein>
    <submittedName>
        <fullName evidence="2">Uncharacterized protein</fullName>
    </submittedName>
</protein>
<dbReference type="EMBL" id="KZ825102">
    <property type="protein sequence ID" value="PYI24419.1"/>
    <property type="molecule type" value="Genomic_DNA"/>
</dbReference>
<dbReference type="AlphaFoldDB" id="A0A2V5HJ56"/>
<evidence type="ECO:0000256" key="1">
    <source>
        <dbReference type="SAM" id="Phobius"/>
    </source>
</evidence>
<keyword evidence="1" id="KW-0812">Transmembrane</keyword>
<dbReference type="Proteomes" id="UP000249829">
    <property type="component" value="Unassembled WGS sequence"/>
</dbReference>
<feature type="transmembrane region" description="Helical" evidence="1">
    <location>
        <begin position="359"/>
        <end position="379"/>
    </location>
</feature>
<sequence>MSPTERFYGLEYRAVEDSDNAEEVPVGGPADAECDYPAFPPKSTTKRNRYIITGIIWSGLLLLGSFLGLSIVLTVLLAVERDNTGLSTDNPDYALYKNTGFKGCINTPVSALPSNCSVIRESLRSEPGGVLALLRPHLRHSSQSWCEVMSCFQDFKIIPSTPRPSAFWPTALNTWNKTAITFFMATWQVNKLHQALYSKKGQLCRGIEWDTWVILAWDLGSFVWWCVGLGRFAVRPAYYSPPSMLGWITLWKYCYIIRYHPYSCVLRHAPRRAQIVRWTLATVATLQWAASAYLCVRALHFRDTPGTPKPAYDCLEARFAAAPGTTTCAPAQICSTPSLLHSFTFQWPNQRLGGWISDVAFFAALSVLAIFMVVIIGLFPHLARLICGGDLAKWRRRAAYVDFGFAGNVCLAGVACTIYGGMTVVDAIRAFGHGREAAVVFNYDCTALHVNVSPWRYYLDVDYELPVRVARMWFNA</sequence>
<keyword evidence="1" id="KW-1133">Transmembrane helix</keyword>
<organism evidence="2 3">
    <name type="scientific">Aspergillus violaceofuscus (strain CBS 115571)</name>
    <dbReference type="NCBI Taxonomy" id="1450538"/>
    <lineage>
        <taxon>Eukaryota</taxon>
        <taxon>Fungi</taxon>
        <taxon>Dikarya</taxon>
        <taxon>Ascomycota</taxon>
        <taxon>Pezizomycotina</taxon>
        <taxon>Eurotiomycetes</taxon>
        <taxon>Eurotiomycetidae</taxon>
        <taxon>Eurotiales</taxon>
        <taxon>Aspergillaceae</taxon>
        <taxon>Aspergillus</taxon>
    </lineage>
</organism>
<reference evidence="2 3" key="1">
    <citation type="submission" date="2018-02" db="EMBL/GenBank/DDBJ databases">
        <title>The genomes of Aspergillus section Nigri reveals drivers in fungal speciation.</title>
        <authorList>
            <consortium name="DOE Joint Genome Institute"/>
            <person name="Vesth T.C."/>
            <person name="Nybo J."/>
            <person name="Theobald S."/>
            <person name="Brandl J."/>
            <person name="Frisvad J.C."/>
            <person name="Nielsen K.F."/>
            <person name="Lyhne E.K."/>
            <person name="Kogle M.E."/>
            <person name="Kuo A."/>
            <person name="Riley R."/>
            <person name="Clum A."/>
            <person name="Nolan M."/>
            <person name="Lipzen A."/>
            <person name="Salamov A."/>
            <person name="Henrissat B."/>
            <person name="Wiebenga A."/>
            <person name="De vries R.P."/>
            <person name="Grigoriev I.V."/>
            <person name="Mortensen U.H."/>
            <person name="Andersen M.R."/>
            <person name="Baker S.E."/>
        </authorList>
    </citation>
    <scope>NUCLEOTIDE SEQUENCE [LARGE SCALE GENOMIC DNA]</scope>
    <source>
        <strain evidence="2 3">CBS 115571</strain>
    </source>
</reference>
<keyword evidence="1" id="KW-0472">Membrane</keyword>
<name>A0A2V5HJ56_ASPV1</name>
<keyword evidence="3" id="KW-1185">Reference proteome</keyword>
<proteinExistence type="predicted"/>
<feature type="transmembrane region" description="Helical" evidence="1">
    <location>
        <begin position="50"/>
        <end position="79"/>
    </location>
</feature>
<feature type="transmembrane region" description="Helical" evidence="1">
    <location>
        <begin position="400"/>
        <end position="422"/>
    </location>
</feature>
<evidence type="ECO:0000313" key="2">
    <source>
        <dbReference type="EMBL" id="PYI24419.1"/>
    </source>
</evidence>